<dbReference type="EMBL" id="ML992672">
    <property type="protein sequence ID" value="KAF2212653.1"/>
    <property type="molecule type" value="Genomic_DNA"/>
</dbReference>
<sequence length="295" mass="29503">MKVRSQAAAALAVAGVSAQAGYPAEPSPLSYTTVTYDDCPTASIETMITVTNGVTVTYCPECHHDKSSSLPSPPKHTTVWTTVYQSVCETGLAPVTHTITETCEGPEPTWSHGPDYVPPGFVTTVKECSGCKGAMPTKPVLVTITEPCDCEATSGTMIGPKPTEVPHPGPGGDTPKPTGGDDSGKPPAGGDDGGKPPAGGDSHVPSGPAGTAPTAAPYPTPTTTVKCPGPQCIATGSGGLPPPADSTPPPADGETPPPAEETDATPPPYQGAASSYGQMGFAALSIVIGALAFAL</sequence>
<feature type="compositionally biased region" description="Pro residues" evidence="1">
    <location>
        <begin position="240"/>
        <end position="269"/>
    </location>
</feature>
<feature type="region of interest" description="Disordered" evidence="1">
    <location>
        <begin position="157"/>
        <end position="273"/>
    </location>
</feature>
<reference evidence="2" key="1">
    <citation type="journal article" date="2020" name="Stud. Mycol.">
        <title>101 Dothideomycetes genomes: a test case for predicting lifestyles and emergence of pathogens.</title>
        <authorList>
            <person name="Haridas S."/>
            <person name="Albert R."/>
            <person name="Binder M."/>
            <person name="Bloem J."/>
            <person name="Labutti K."/>
            <person name="Salamov A."/>
            <person name="Andreopoulos B."/>
            <person name="Baker S."/>
            <person name="Barry K."/>
            <person name="Bills G."/>
            <person name="Bluhm B."/>
            <person name="Cannon C."/>
            <person name="Castanera R."/>
            <person name="Culley D."/>
            <person name="Daum C."/>
            <person name="Ezra D."/>
            <person name="Gonzalez J."/>
            <person name="Henrissat B."/>
            <person name="Kuo A."/>
            <person name="Liang C."/>
            <person name="Lipzen A."/>
            <person name="Lutzoni F."/>
            <person name="Magnuson J."/>
            <person name="Mondo S."/>
            <person name="Nolan M."/>
            <person name="Ohm R."/>
            <person name="Pangilinan J."/>
            <person name="Park H.-J."/>
            <person name="Ramirez L."/>
            <person name="Alfaro M."/>
            <person name="Sun H."/>
            <person name="Tritt A."/>
            <person name="Yoshinaga Y."/>
            <person name="Zwiers L.-H."/>
            <person name="Turgeon B."/>
            <person name="Goodwin S."/>
            <person name="Spatafora J."/>
            <person name="Crous P."/>
            <person name="Grigoriev I."/>
        </authorList>
    </citation>
    <scope>NUCLEOTIDE SEQUENCE</scope>
    <source>
        <strain evidence="2">SCOH1-5</strain>
    </source>
</reference>
<feature type="compositionally biased region" description="Low complexity" evidence="1">
    <location>
        <begin position="198"/>
        <end position="224"/>
    </location>
</feature>
<evidence type="ECO:0000313" key="3">
    <source>
        <dbReference type="Proteomes" id="UP000799539"/>
    </source>
</evidence>
<feature type="compositionally biased region" description="Low complexity" evidence="1">
    <location>
        <begin position="173"/>
        <end position="189"/>
    </location>
</feature>
<dbReference type="Proteomes" id="UP000799539">
    <property type="component" value="Unassembled WGS sequence"/>
</dbReference>
<proteinExistence type="predicted"/>
<evidence type="ECO:0000313" key="2">
    <source>
        <dbReference type="EMBL" id="KAF2212653.1"/>
    </source>
</evidence>
<keyword evidence="3" id="KW-1185">Reference proteome</keyword>
<name>A0A6A6FGZ0_9PEZI</name>
<dbReference type="AlphaFoldDB" id="A0A6A6FGZ0"/>
<accession>A0A6A6FGZ0</accession>
<protein>
    <submittedName>
        <fullName evidence="2">Uncharacterized protein</fullName>
    </submittedName>
</protein>
<organism evidence="2 3">
    <name type="scientific">Cercospora zeae-maydis SCOH1-5</name>
    <dbReference type="NCBI Taxonomy" id="717836"/>
    <lineage>
        <taxon>Eukaryota</taxon>
        <taxon>Fungi</taxon>
        <taxon>Dikarya</taxon>
        <taxon>Ascomycota</taxon>
        <taxon>Pezizomycotina</taxon>
        <taxon>Dothideomycetes</taxon>
        <taxon>Dothideomycetidae</taxon>
        <taxon>Mycosphaerellales</taxon>
        <taxon>Mycosphaerellaceae</taxon>
        <taxon>Cercospora</taxon>
    </lineage>
</organism>
<evidence type="ECO:0000256" key="1">
    <source>
        <dbReference type="SAM" id="MobiDB-lite"/>
    </source>
</evidence>
<gene>
    <name evidence="2" type="ORF">CERZMDRAFT_97150</name>
</gene>
<dbReference type="OrthoDB" id="5101370at2759"/>